<protein>
    <recommendedName>
        <fullName evidence="3">PiggyBac transposable element-derived protein domain-containing protein</fullName>
    </recommendedName>
</protein>
<dbReference type="InterPro" id="IPR029526">
    <property type="entry name" value="PGBD"/>
</dbReference>
<feature type="domain" description="PiggyBac transposable element-derived protein" evidence="3">
    <location>
        <begin position="299"/>
        <end position="501"/>
    </location>
</feature>
<feature type="compositionally biased region" description="Acidic residues" evidence="1">
    <location>
        <begin position="192"/>
        <end position="213"/>
    </location>
</feature>
<dbReference type="PANTHER" id="PTHR46599:SF3">
    <property type="entry name" value="PIGGYBAC TRANSPOSABLE ELEMENT-DERIVED PROTEIN 4"/>
    <property type="match status" value="1"/>
</dbReference>
<reference evidence="4 5" key="1">
    <citation type="submission" date="2013-05" db="EMBL/GenBank/DDBJ databases">
        <title>Draft genome of the parasitic nematode Anyclostoma ceylanicum.</title>
        <authorList>
            <person name="Mitreva M."/>
        </authorList>
    </citation>
    <scope>NUCLEOTIDE SEQUENCE [LARGE SCALE GENOMIC DNA]</scope>
</reference>
<evidence type="ECO:0000256" key="1">
    <source>
        <dbReference type="SAM" id="MobiDB-lite"/>
    </source>
</evidence>
<name>A0A0D6LMR8_9BILA</name>
<dbReference type="PANTHER" id="PTHR46599">
    <property type="entry name" value="PIGGYBAC TRANSPOSABLE ELEMENT-DERIVED PROTEIN 4"/>
    <property type="match status" value="1"/>
</dbReference>
<feature type="chain" id="PRO_5002307180" description="PiggyBac transposable element-derived protein domain-containing protein" evidence="2">
    <location>
        <begin position="17"/>
        <end position="557"/>
    </location>
</feature>
<gene>
    <name evidence="4" type="ORF">ANCCEY_07757</name>
</gene>
<feature type="region of interest" description="Disordered" evidence="1">
    <location>
        <begin position="189"/>
        <end position="213"/>
    </location>
</feature>
<evidence type="ECO:0000313" key="4">
    <source>
        <dbReference type="EMBL" id="EPB73164.1"/>
    </source>
</evidence>
<evidence type="ECO:0000256" key="2">
    <source>
        <dbReference type="SAM" id="SignalP"/>
    </source>
</evidence>
<proteinExistence type="predicted"/>
<dbReference type="Proteomes" id="UP000054495">
    <property type="component" value="Unassembled WGS sequence"/>
</dbReference>
<keyword evidence="5" id="KW-1185">Reference proteome</keyword>
<evidence type="ECO:0000313" key="5">
    <source>
        <dbReference type="Proteomes" id="UP000054495"/>
    </source>
</evidence>
<keyword evidence="2" id="KW-0732">Signal</keyword>
<dbReference type="Pfam" id="PF13843">
    <property type="entry name" value="DDE_Tnp_1_7"/>
    <property type="match status" value="1"/>
</dbReference>
<evidence type="ECO:0000259" key="3">
    <source>
        <dbReference type="Pfam" id="PF13843"/>
    </source>
</evidence>
<accession>A0A0D6LMR8</accession>
<dbReference type="AlphaFoldDB" id="A0A0D6LMR8"/>
<feature type="signal peptide" evidence="2">
    <location>
        <begin position="1"/>
        <end position="16"/>
    </location>
</feature>
<dbReference type="EMBL" id="KE125003">
    <property type="protein sequence ID" value="EPB73164.1"/>
    <property type="molecule type" value="Genomic_DNA"/>
</dbReference>
<organism evidence="4 5">
    <name type="scientific">Ancylostoma ceylanicum</name>
    <dbReference type="NCBI Taxonomy" id="53326"/>
    <lineage>
        <taxon>Eukaryota</taxon>
        <taxon>Metazoa</taxon>
        <taxon>Ecdysozoa</taxon>
        <taxon>Nematoda</taxon>
        <taxon>Chromadorea</taxon>
        <taxon>Rhabditida</taxon>
        <taxon>Rhabditina</taxon>
        <taxon>Rhabditomorpha</taxon>
        <taxon>Strongyloidea</taxon>
        <taxon>Ancylostomatidae</taxon>
        <taxon>Ancylostomatinae</taxon>
        <taxon>Ancylostoma</taxon>
    </lineage>
</organism>
<sequence length="557" mass="63736">MKAILLLPIPLIGLGAINDDDVWNRCITCLFVVTGLRVFPIASPRSNKQQIKEFTCRYIEKSYKDEFVEECEEIVDEIYGSESKEREVRVSSLVICYFLLAYVCVQKCKFCSQWTERHMRHQPHFSVSHSIPAIGRLGSARKDCPKTTAEFRTAMSDSELELLESSFEGLANDDDDYEGMGADIPLVVPLEDSSDDEDGDGDQSDDNDSDGWTEEVTAHDKWVLNECSGISDDVLENCKEPFHHLFSNDDVLNLIVQETNKYAQAKDPRNWEDTDKAEIRKFHQTGLWRPPYRCKSNVKEQFEKLLANIHLNDNSLFDGSNRLHDVLPYLDLFNGACQRVYHLDSDLCIDESLNPFRGRIFFKQYIPNKRHRYGIKLFKLCCNGGYTHRTRVYAGKDFTRTGTIDESVVLSLVDSLLDQGRRLFTDNYYTSVPLAEELVKGKTHLTGTIGKKKKRLPKAITARKLKRGVMVAQQNRRGITVLKCRDRRDVLMLSTTHDDSNAGQGKPKIELRDVKDCREKDVSAAIKNCLRRKDLTMPRSMQEKYTQNAVIARNTSA</sequence>